<dbReference type="RefSeq" id="WP_284484677.1">
    <property type="nucleotide sequence ID" value="NZ_JASNJE010000005.1"/>
</dbReference>
<dbReference type="Proteomes" id="UP001227126">
    <property type="component" value="Unassembled WGS sequence"/>
</dbReference>
<dbReference type="EMBL" id="JASNJE010000005">
    <property type="protein sequence ID" value="MDK3072742.1"/>
    <property type="molecule type" value="Genomic_DNA"/>
</dbReference>
<organism evidence="1 2">
    <name type="scientific">Sedimentitalea xiamensis</name>
    <dbReference type="NCBI Taxonomy" id="3050037"/>
    <lineage>
        <taxon>Bacteria</taxon>
        <taxon>Pseudomonadati</taxon>
        <taxon>Pseudomonadota</taxon>
        <taxon>Alphaproteobacteria</taxon>
        <taxon>Rhodobacterales</taxon>
        <taxon>Paracoccaceae</taxon>
        <taxon>Sedimentitalea</taxon>
    </lineage>
</organism>
<comment type="caution">
    <text evidence="1">The sequence shown here is derived from an EMBL/GenBank/DDBJ whole genome shotgun (WGS) entry which is preliminary data.</text>
</comment>
<evidence type="ECO:0000313" key="2">
    <source>
        <dbReference type="Proteomes" id="UP001227126"/>
    </source>
</evidence>
<sequence>MKKPIAQVTDHAVLRYLERVKGMDIEAVRREIGRAVDLHLDHPGACGVVVAGFSYKIAGGVVTTVIAQNRPLHGIGCRRPGGERDE</sequence>
<gene>
    <name evidence="1" type="ORF">QO034_06440</name>
</gene>
<protein>
    <submittedName>
        <fullName evidence="1">Uncharacterized protein</fullName>
    </submittedName>
</protein>
<evidence type="ECO:0000313" key="1">
    <source>
        <dbReference type="EMBL" id="MDK3072742.1"/>
    </source>
</evidence>
<keyword evidence="2" id="KW-1185">Reference proteome</keyword>
<proteinExistence type="predicted"/>
<reference evidence="1 2" key="1">
    <citation type="submission" date="2023-05" db="EMBL/GenBank/DDBJ databases">
        <title>Sedimentitalea sp. nov. JM2-8.</title>
        <authorList>
            <person name="Huang J."/>
        </authorList>
    </citation>
    <scope>NUCLEOTIDE SEQUENCE [LARGE SCALE GENOMIC DNA]</scope>
    <source>
        <strain evidence="1 2">JM2-8</strain>
    </source>
</reference>
<accession>A0ABT7FC95</accession>
<name>A0ABT7FC95_9RHOB</name>